<reference evidence="1 2" key="1">
    <citation type="submission" date="2014-11" db="EMBL/GenBank/DDBJ databases">
        <title>Genetic blueprint of the zoonotic pathogen Toxocara canis.</title>
        <authorList>
            <person name="Zhu X.-Q."/>
            <person name="Korhonen P.K."/>
            <person name="Cai H."/>
            <person name="Young N.D."/>
            <person name="Nejsum P."/>
            <person name="von Samson-Himmelstjerna G."/>
            <person name="Boag P.R."/>
            <person name="Tan P."/>
            <person name="Li Q."/>
            <person name="Min J."/>
            <person name="Yang Y."/>
            <person name="Wang X."/>
            <person name="Fang X."/>
            <person name="Hall R.S."/>
            <person name="Hofmann A."/>
            <person name="Sternberg P.W."/>
            <person name="Jex A.R."/>
            <person name="Gasser R.B."/>
        </authorList>
    </citation>
    <scope>NUCLEOTIDE SEQUENCE [LARGE SCALE GENOMIC DNA]</scope>
    <source>
        <strain evidence="1">PN_DK_2014</strain>
    </source>
</reference>
<organism evidence="1 2">
    <name type="scientific">Toxocara canis</name>
    <name type="common">Canine roundworm</name>
    <dbReference type="NCBI Taxonomy" id="6265"/>
    <lineage>
        <taxon>Eukaryota</taxon>
        <taxon>Metazoa</taxon>
        <taxon>Ecdysozoa</taxon>
        <taxon>Nematoda</taxon>
        <taxon>Chromadorea</taxon>
        <taxon>Rhabditida</taxon>
        <taxon>Spirurina</taxon>
        <taxon>Ascaridomorpha</taxon>
        <taxon>Ascaridoidea</taxon>
        <taxon>Toxocaridae</taxon>
        <taxon>Toxocara</taxon>
    </lineage>
</organism>
<feature type="non-terminal residue" evidence="1">
    <location>
        <position position="104"/>
    </location>
</feature>
<evidence type="ECO:0000313" key="2">
    <source>
        <dbReference type="Proteomes" id="UP000031036"/>
    </source>
</evidence>
<accession>A0A0B2VF40</accession>
<dbReference type="EMBL" id="JPKZ01001800">
    <property type="protein sequence ID" value="KHN80002.1"/>
    <property type="molecule type" value="Genomic_DNA"/>
</dbReference>
<keyword evidence="2" id="KW-1185">Reference proteome</keyword>
<name>A0A0B2VF40_TOXCA</name>
<comment type="caution">
    <text evidence="1">The sequence shown here is derived from an EMBL/GenBank/DDBJ whole genome shotgun (WGS) entry which is preliminary data.</text>
</comment>
<dbReference type="Proteomes" id="UP000031036">
    <property type="component" value="Unassembled WGS sequence"/>
</dbReference>
<evidence type="ECO:0000313" key="1">
    <source>
        <dbReference type="EMBL" id="KHN80002.1"/>
    </source>
</evidence>
<dbReference type="AlphaFoldDB" id="A0A0B2VF40"/>
<proteinExistence type="predicted"/>
<sequence length="104" mass="11801">MFFLTVPSIATANEKQNIYSKELVAVQLCADREDVKKNGYKNYVTALRNEIPRTSECEYGERTKGAWILLAICFVRQRFHHNITIIAQNGKTSAGITFPDNCKS</sequence>
<gene>
    <name evidence="1" type="ORF">Tcan_01185</name>
</gene>
<protein>
    <submittedName>
        <fullName evidence="1">Uncharacterized protein</fullName>
    </submittedName>
</protein>